<accession>A0ACC2GL62</accession>
<comment type="caution">
    <text evidence="1">The sequence shown here is derived from an EMBL/GenBank/DDBJ whole genome shotgun (WGS) entry which is preliminary data.</text>
</comment>
<sequence>MPQGITNAPSTFQRLMERCMGSLNLKEVLVFLDDIIVFSSTLEEHETRLLHVLQQLRENGLKLSPTKCRFSQNSVRYLGHIVSDKGVETDPEKVSALHTWPKPQTLSELKSFLGFAGYYRRFVKDYSKITKPLNDLTRGYPPYRKGRKVTPCPEGYLNPKEPFASRWTPACQEGFEKIIAKLTSSPVLPYVLHTDASTSGLGAALYQEQDGDMRVIAYASRGLSPSEKRYPAHKLEFLALKWSVVEKFQDFLYGNAFTVVTDNNPLTYILKSAKLDPTSYRWLAALSTFNFNLKYRAGKSNQDADGLSRRPHDALPEDHASLEERERIKQFASHHLSSYLDQRNLPADTVTVLCSRHLLGETDDGLPSITLVESLALTAEAVPDIYGEAEELGCSTIPTYSKTDLQQHQRSDPVIGQVVDLLESGIETNLIPDSLELKLMLKEWKRLELRNGLLYRTRKTEGDTTYQLVVPKSLKSTILTCLHEDMGHMGLDRSLDLVRSRFYWPKMALDVQNKIKACGRCVRRKTPPEKAAPLVNIQTTHPMELVCMDYLSLEPDSSNTKDILVITDHFTKYAVAIPTKDQKATTVAKCLWEQFLVHYGFPERLLSDQGRDFESQLIQELCTVAGITKIRTSPYHPRGNPVERFNRTLIGMLGTLKDKQRSHWHDYVKPLTHAYNCTKNDVTQFTPYELMFGRQPRLPVDIAFGLPVKYGAPKTHSQYVKTLRARLEESYQIATKNSQKVAGRNKRRFDKAVRESTLEEGDQVLVRNLRLRNKHKLADKWESTVYKVLKRMRDLPVYTVQPINGDGPVRTLHRDHLLPCGNLTEEEEPEQAEPRIRRPKTRRSQPQILEKNSESEDDTYFCPTQLSVLPEERVIQIYEVPRGQRALVTPTAEDNDSLAMSLTPEPQDKLQAGSPPVMSAEPLYRIWQMEIEQLKRMYLYQI</sequence>
<dbReference type="EMBL" id="CM055739">
    <property type="protein sequence ID" value="KAJ8004302.1"/>
    <property type="molecule type" value="Genomic_DNA"/>
</dbReference>
<protein>
    <submittedName>
        <fullName evidence="1">Uncharacterized protein</fullName>
    </submittedName>
</protein>
<keyword evidence="2" id="KW-1185">Reference proteome</keyword>
<dbReference type="Proteomes" id="UP001157502">
    <property type="component" value="Chromosome 12"/>
</dbReference>
<name>A0ACC2GL62_DALPE</name>
<proteinExistence type="predicted"/>
<organism evidence="1 2">
    <name type="scientific">Dallia pectoralis</name>
    <name type="common">Alaska blackfish</name>
    <dbReference type="NCBI Taxonomy" id="75939"/>
    <lineage>
        <taxon>Eukaryota</taxon>
        <taxon>Metazoa</taxon>
        <taxon>Chordata</taxon>
        <taxon>Craniata</taxon>
        <taxon>Vertebrata</taxon>
        <taxon>Euteleostomi</taxon>
        <taxon>Actinopterygii</taxon>
        <taxon>Neopterygii</taxon>
        <taxon>Teleostei</taxon>
        <taxon>Protacanthopterygii</taxon>
        <taxon>Esociformes</taxon>
        <taxon>Umbridae</taxon>
        <taxon>Dallia</taxon>
    </lineage>
</organism>
<evidence type="ECO:0000313" key="1">
    <source>
        <dbReference type="EMBL" id="KAJ8004302.1"/>
    </source>
</evidence>
<reference evidence="1" key="1">
    <citation type="submission" date="2021-05" db="EMBL/GenBank/DDBJ databases">
        <authorList>
            <person name="Pan Q."/>
            <person name="Jouanno E."/>
            <person name="Zahm M."/>
            <person name="Klopp C."/>
            <person name="Cabau C."/>
            <person name="Louis A."/>
            <person name="Berthelot C."/>
            <person name="Parey E."/>
            <person name="Roest Crollius H."/>
            <person name="Montfort J."/>
            <person name="Robinson-Rechavi M."/>
            <person name="Bouchez O."/>
            <person name="Lampietro C."/>
            <person name="Lopez Roques C."/>
            <person name="Donnadieu C."/>
            <person name="Postlethwait J."/>
            <person name="Bobe J."/>
            <person name="Dillon D."/>
            <person name="Chandos A."/>
            <person name="von Hippel F."/>
            <person name="Guiguen Y."/>
        </authorList>
    </citation>
    <scope>NUCLEOTIDE SEQUENCE</scope>
    <source>
        <strain evidence="1">YG-Jan2019</strain>
    </source>
</reference>
<gene>
    <name evidence="1" type="ORF">DPEC_G00157720</name>
</gene>
<evidence type="ECO:0000313" key="2">
    <source>
        <dbReference type="Proteomes" id="UP001157502"/>
    </source>
</evidence>